<organism evidence="1 2">
    <name type="scientific">Helicobacter typhlonius</name>
    <dbReference type="NCBI Taxonomy" id="76936"/>
    <lineage>
        <taxon>Bacteria</taxon>
        <taxon>Pseudomonadati</taxon>
        <taxon>Campylobacterota</taxon>
        <taxon>Epsilonproteobacteria</taxon>
        <taxon>Campylobacterales</taxon>
        <taxon>Helicobacteraceae</taxon>
        <taxon>Helicobacter</taxon>
    </lineage>
</organism>
<reference evidence="1 2" key="1">
    <citation type="journal article" date="2014" name="Genome Announc.">
        <title>Draft genome sequences of eight enterohepatic helicobacter species isolated from both laboratory and wild rodents.</title>
        <authorList>
            <person name="Sheh A."/>
            <person name="Shen Z."/>
            <person name="Fox J.G."/>
        </authorList>
    </citation>
    <scope>NUCLEOTIDE SEQUENCE [LARGE SCALE GENOMIC DNA]</scope>
    <source>
        <strain evidence="1 2">MIT 98-6810</strain>
    </source>
</reference>
<gene>
    <name evidence="1" type="ORF">LS75_005795</name>
</gene>
<dbReference type="EMBL" id="JRPF02000005">
    <property type="protein sequence ID" value="TLD78496.1"/>
    <property type="molecule type" value="Genomic_DNA"/>
</dbReference>
<proteinExistence type="predicted"/>
<dbReference type="Pfam" id="PF11059">
    <property type="entry name" value="DUF2860"/>
    <property type="match status" value="1"/>
</dbReference>
<comment type="caution">
    <text evidence="1">The sequence shown here is derived from an EMBL/GenBank/DDBJ whole genome shotgun (WGS) entry which is preliminary data.</text>
</comment>
<name>A0A4U8RZ20_9HELI</name>
<dbReference type="Proteomes" id="UP000029925">
    <property type="component" value="Unassembled WGS sequence"/>
</dbReference>
<dbReference type="SUPFAM" id="SSF56935">
    <property type="entry name" value="Porins"/>
    <property type="match status" value="1"/>
</dbReference>
<keyword evidence="2" id="KW-1185">Reference proteome</keyword>
<sequence>MILAFFFFFDNIATLNFNLYQFERNSVYKKLLFLGILLNPYAIFADEQKLKGLVILGGGVRIIESHLFPQPKDYLGSRQDKPNVYYQPIPLIGLDVTYNSVTKAKDSIFLKGFSGRNLGGLKLGYAITYGNHKSEFAIISSIYERAYANPYIEGNRKEKALNKYGFNFTQTYMFSPHHNFFINYIFQHHDYKGESIPYPSLRRNKSIHEGEIGYQFMFLKIVGHYDYGEAKGEAESYRAYGGKASITIPLMNTKLILKPSVGYFKYTTQAINPIFNKIRSGVVTQYSFSMYKTHFLHPHVLIFASYKKEKRGSNIAFYKEDYQYIMSGLGYSF</sequence>
<dbReference type="InterPro" id="IPR016896">
    <property type="entry name" value="DUF2860"/>
</dbReference>
<protein>
    <submittedName>
        <fullName evidence="1">DUF2860 domain-containing protein</fullName>
    </submittedName>
</protein>
<evidence type="ECO:0000313" key="2">
    <source>
        <dbReference type="Proteomes" id="UP000029925"/>
    </source>
</evidence>
<dbReference type="AlphaFoldDB" id="A0A4U8RZ20"/>
<accession>A0A4U8RZ20</accession>
<dbReference type="STRING" id="76936.BN2458_PEG0868"/>
<evidence type="ECO:0000313" key="1">
    <source>
        <dbReference type="EMBL" id="TLD78496.1"/>
    </source>
</evidence>